<evidence type="ECO:0000256" key="4">
    <source>
        <dbReference type="ARBA" id="ARBA00023235"/>
    </source>
</evidence>
<dbReference type="Proteomes" id="UP000027946">
    <property type="component" value="Unassembled WGS sequence"/>
</dbReference>
<reference evidence="6 7" key="1">
    <citation type="submission" date="2014-03" db="EMBL/GenBank/DDBJ databases">
        <title>Genome sequence of Clostridium litorale W6, DSM 5388.</title>
        <authorList>
            <person name="Poehlein A."/>
            <person name="Jagirdar A."/>
            <person name="Khonsari B."/>
            <person name="Chibani C.M."/>
            <person name="Gutierrez Gutierrez D.A."/>
            <person name="Davydova E."/>
            <person name="Alghaithi H.S."/>
            <person name="Nair K.P."/>
            <person name="Dhamotharan K."/>
            <person name="Chandran L."/>
            <person name="G W."/>
            <person name="Daniel R."/>
        </authorList>
    </citation>
    <scope>NUCLEOTIDE SEQUENCE [LARGE SCALE GENOMIC DNA]</scope>
    <source>
        <strain evidence="6 7">W6</strain>
    </source>
</reference>
<dbReference type="InterPro" id="IPR036588">
    <property type="entry name" value="CobH/CbiC_sf"/>
</dbReference>
<gene>
    <name evidence="6" type="primary">cobH</name>
    <name evidence="6" type="ORF">CLIT_2c01180</name>
</gene>
<dbReference type="Gene3D" id="3.40.50.10230">
    <property type="entry name" value="Cobalamin biosynthesis CobH/CbiC, precorrin-8X methylmutase"/>
    <property type="match status" value="1"/>
</dbReference>
<keyword evidence="3" id="KW-0169">Cobalamin biosynthesis</keyword>
<comment type="pathway">
    <text evidence="1">Cofactor biosynthesis; adenosylcobalamin biosynthesis.</text>
</comment>
<evidence type="ECO:0000256" key="1">
    <source>
        <dbReference type="ARBA" id="ARBA00004953"/>
    </source>
</evidence>
<keyword evidence="4 6" id="KW-0413">Isomerase</keyword>
<sequence length="205" mass="21896">MDYIKVPGEIEKGSFEIISKELGDKDITGLEGAVVKRIIHTTADFEYRDITLVHPDAIHAGIRAIKAGGSIYADTSMIMAGVNKKRLSSLGGEILNHVHDEDVAKKAKELGITRSMVALEKACTNSDIKIFAIGNAPTALFMLKKLIEEGKVKPDLIIGVPVGFVGAAESKDEIAKLDVPYIITKGRKGGSPVAAAIINALLYNA</sequence>
<comment type="caution">
    <text evidence="6">The sequence shown here is derived from an EMBL/GenBank/DDBJ whole genome shotgun (WGS) entry which is preliminary data.</text>
</comment>
<feature type="domain" description="Cobalamin biosynthesis precorrin-8X methylmutase CobH/CbiC" evidence="5">
    <location>
        <begin position="9"/>
        <end position="203"/>
    </location>
</feature>
<protein>
    <submittedName>
        <fullName evidence="6">Precorrin-8X methylmutase CobH</fullName>
        <ecNumber evidence="6">5.4.99.61</ecNumber>
    </submittedName>
</protein>
<dbReference type="OrthoDB" id="9780708at2"/>
<accession>A0A069RQQ7</accession>
<dbReference type="SUPFAM" id="SSF63965">
    <property type="entry name" value="Precorrin-8X methylmutase CbiC/CobH"/>
    <property type="match status" value="1"/>
</dbReference>
<dbReference type="PANTHER" id="PTHR43588">
    <property type="entry name" value="COBALT-PRECORRIN-8 METHYLMUTASE"/>
    <property type="match status" value="1"/>
</dbReference>
<dbReference type="AlphaFoldDB" id="A0A069RQQ7"/>
<evidence type="ECO:0000256" key="3">
    <source>
        <dbReference type="ARBA" id="ARBA00022573"/>
    </source>
</evidence>
<comment type="similarity">
    <text evidence="2">Belongs to the CobH/CbiC family.</text>
</comment>
<dbReference type="EC" id="5.4.99.61" evidence="6"/>
<dbReference type="RefSeq" id="WP_038260971.1">
    <property type="nucleotide sequence ID" value="NZ_FSRH01000001.1"/>
</dbReference>
<dbReference type="InterPro" id="IPR003722">
    <property type="entry name" value="Cbl_synth_CobH/CbiC"/>
</dbReference>
<name>A0A069RQQ7_PEPLI</name>
<proteinExistence type="inferred from homology"/>
<evidence type="ECO:0000259" key="5">
    <source>
        <dbReference type="Pfam" id="PF02570"/>
    </source>
</evidence>
<organism evidence="6 7">
    <name type="scientific">Peptoclostridium litorale DSM 5388</name>
    <dbReference type="NCBI Taxonomy" id="1121324"/>
    <lineage>
        <taxon>Bacteria</taxon>
        <taxon>Bacillati</taxon>
        <taxon>Bacillota</taxon>
        <taxon>Clostridia</taxon>
        <taxon>Peptostreptococcales</taxon>
        <taxon>Peptoclostridiaceae</taxon>
        <taxon>Peptoclostridium</taxon>
    </lineage>
</organism>
<evidence type="ECO:0000256" key="2">
    <source>
        <dbReference type="ARBA" id="ARBA00009774"/>
    </source>
</evidence>
<evidence type="ECO:0000313" key="7">
    <source>
        <dbReference type="Proteomes" id="UP000027946"/>
    </source>
</evidence>
<dbReference type="Pfam" id="PF02570">
    <property type="entry name" value="CbiC"/>
    <property type="match status" value="1"/>
</dbReference>
<dbReference type="PANTHER" id="PTHR43588:SF1">
    <property type="entry name" value="COBALT-PRECORRIN-8 METHYLMUTASE"/>
    <property type="match status" value="1"/>
</dbReference>
<dbReference type="eggNOG" id="COG2082">
    <property type="taxonomic scope" value="Bacteria"/>
</dbReference>
<dbReference type="EMBL" id="JJMM01000002">
    <property type="protein sequence ID" value="KDR96512.1"/>
    <property type="molecule type" value="Genomic_DNA"/>
</dbReference>
<dbReference type="GO" id="GO:0016993">
    <property type="term" value="F:precorrin-8X methylmutase activity"/>
    <property type="evidence" value="ECO:0007669"/>
    <property type="project" value="UniProtKB-EC"/>
</dbReference>
<keyword evidence="7" id="KW-1185">Reference proteome</keyword>
<dbReference type="UniPathway" id="UPA00148"/>
<dbReference type="STRING" id="1121324.CLIT_2c01180"/>
<dbReference type="GO" id="GO:0009236">
    <property type="term" value="P:cobalamin biosynthetic process"/>
    <property type="evidence" value="ECO:0007669"/>
    <property type="project" value="UniProtKB-UniPathway"/>
</dbReference>
<evidence type="ECO:0000313" key="6">
    <source>
        <dbReference type="EMBL" id="KDR96512.1"/>
    </source>
</evidence>